<dbReference type="InterPro" id="IPR016024">
    <property type="entry name" value="ARM-type_fold"/>
</dbReference>
<gene>
    <name evidence="1" type="ORF">EZS28_035590</name>
</gene>
<sequence>MAAARAVLRFAPSVGNEELRQQKRAGLLTLRHGKRQQLLLIRREGTQINNNSIEQLQLEQKILELSQNIAENDRQRQISICNEILELIGGADFASFQIFSNPAYMQSIVSLLRVNDCIELHEKACELLESIFIYGHDYASYGLIQTGGHEALLNILTV</sequence>
<dbReference type="SUPFAM" id="SSF48371">
    <property type="entry name" value="ARM repeat"/>
    <property type="match status" value="1"/>
</dbReference>
<comment type="caution">
    <text evidence="1">The sequence shown here is derived from an EMBL/GenBank/DDBJ whole genome shotgun (WGS) entry which is preliminary data.</text>
</comment>
<proteinExistence type="predicted"/>
<evidence type="ECO:0000313" key="1">
    <source>
        <dbReference type="EMBL" id="KAA6368882.1"/>
    </source>
</evidence>
<organism evidence="1 2">
    <name type="scientific">Streblomastix strix</name>
    <dbReference type="NCBI Taxonomy" id="222440"/>
    <lineage>
        <taxon>Eukaryota</taxon>
        <taxon>Metamonada</taxon>
        <taxon>Preaxostyla</taxon>
        <taxon>Oxymonadida</taxon>
        <taxon>Streblomastigidae</taxon>
        <taxon>Streblomastix</taxon>
    </lineage>
</organism>
<name>A0A5J4UG87_9EUKA</name>
<accession>A0A5J4UG87</accession>
<reference evidence="1 2" key="1">
    <citation type="submission" date="2019-03" db="EMBL/GenBank/DDBJ databases">
        <title>Single cell metagenomics reveals metabolic interactions within the superorganism composed of flagellate Streblomastix strix and complex community of Bacteroidetes bacteria on its surface.</title>
        <authorList>
            <person name="Treitli S.C."/>
            <person name="Kolisko M."/>
            <person name="Husnik F."/>
            <person name="Keeling P."/>
            <person name="Hampl V."/>
        </authorList>
    </citation>
    <scope>NUCLEOTIDE SEQUENCE [LARGE SCALE GENOMIC DNA]</scope>
    <source>
        <strain evidence="1">ST1C</strain>
    </source>
</reference>
<evidence type="ECO:0000313" key="2">
    <source>
        <dbReference type="Proteomes" id="UP000324800"/>
    </source>
</evidence>
<dbReference type="Proteomes" id="UP000324800">
    <property type="component" value="Unassembled WGS sequence"/>
</dbReference>
<protein>
    <submittedName>
        <fullName evidence="1">Uncharacterized protein</fullName>
    </submittedName>
</protein>
<dbReference type="AlphaFoldDB" id="A0A5J4UG87"/>
<dbReference type="EMBL" id="SNRW01016900">
    <property type="protein sequence ID" value="KAA6368882.1"/>
    <property type="molecule type" value="Genomic_DNA"/>
</dbReference>